<sequence>MVVVPLVEPSFIVPLLDEFVPIVERRPDLLRFILLLPDELEPLSELVPMVEPLLVPLVDEVPF</sequence>
<evidence type="ECO:0000313" key="2">
    <source>
        <dbReference type="Proteomes" id="UP000033054"/>
    </source>
</evidence>
<accession>A0A0E3ZT91</accession>
<reference evidence="1 2" key="1">
    <citation type="journal article" date="2014" name="Curr. Microbiol.">
        <title>Spirosoma radiotolerans sp. nov., a gamma-radiation-resistant bacterium isolated from gamma ray-irradiated soil.</title>
        <authorList>
            <person name="Lee J.J."/>
            <person name="Srinivasan S."/>
            <person name="Lim S."/>
            <person name="Joe M."/>
            <person name="Im S."/>
            <person name="Bae S.I."/>
            <person name="Park K.R."/>
            <person name="Han J.H."/>
            <person name="Park S.H."/>
            <person name="Joo B.M."/>
            <person name="Park S.J."/>
            <person name="Kim M.K."/>
        </authorList>
    </citation>
    <scope>NUCLEOTIDE SEQUENCE [LARGE SCALE GENOMIC DNA]</scope>
    <source>
        <strain evidence="1 2">DG5A</strain>
    </source>
</reference>
<keyword evidence="2" id="KW-1185">Reference proteome</keyword>
<protein>
    <submittedName>
        <fullName evidence="1">Uncharacterized protein</fullName>
    </submittedName>
</protein>
<dbReference type="Proteomes" id="UP000033054">
    <property type="component" value="Chromosome"/>
</dbReference>
<dbReference type="KEGG" id="srd:SD10_01065"/>
<dbReference type="EMBL" id="CP010429">
    <property type="protein sequence ID" value="AKD53699.1"/>
    <property type="molecule type" value="Genomic_DNA"/>
</dbReference>
<organism evidence="1 2">
    <name type="scientific">Spirosoma radiotolerans</name>
    <dbReference type="NCBI Taxonomy" id="1379870"/>
    <lineage>
        <taxon>Bacteria</taxon>
        <taxon>Pseudomonadati</taxon>
        <taxon>Bacteroidota</taxon>
        <taxon>Cytophagia</taxon>
        <taxon>Cytophagales</taxon>
        <taxon>Cytophagaceae</taxon>
        <taxon>Spirosoma</taxon>
    </lineage>
</organism>
<name>A0A0E3ZT91_9BACT</name>
<proteinExistence type="predicted"/>
<evidence type="ECO:0000313" key="1">
    <source>
        <dbReference type="EMBL" id="AKD53699.1"/>
    </source>
</evidence>
<gene>
    <name evidence="1" type="ORF">SD10_01065</name>
</gene>
<dbReference type="HOGENOM" id="CLU_2883645_0_0_10"/>
<dbReference type="AlphaFoldDB" id="A0A0E3ZT91"/>